<dbReference type="InterPro" id="IPR011006">
    <property type="entry name" value="CheY-like_superfamily"/>
</dbReference>
<evidence type="ECO:0000259" key="5">
    <source>
        <dbReference type="PROSITE" id="PS50110"/>
    </source>
</evidence>
<keyword evidence="3" id="KW-0804">Transcription</keyword>
<name>A0A081C7X1_VECG1</name>
<keyword evidence="1 4" id="KW-0597">Phosphoprotein</keyword>
<evidence type="ECO:0000256" key="2">
    <source>
        <dbReference type="ARBA" id="ARBA00023015"/>
    </source>
</evidence>
<sequence>MAQGAQKIILIVDDEEALREALGKILEDDGYGIIVAESGEQAIEILRDHSVDLILTDMRMPGMSGLDLLKKVREIHSTLGVIILTGYGEIESYIEAMHFGALEYVSKPFKVNELKFIVNKILNNSSD</sequence>
<proteinExistence type="predicted"/>
<dbReference type="eggNOG" id="COG2204">
    <property type="taxonomic scope" value="Bacteria"/>
</dbReference>
<dbReference type="InterPro" id="IPR001789">
    <property type="entry name" value="Sig_transdc_resp-reg_receiver"/>
</dbReference>
<evidence type="ECO:0000313" key="7">
    <source>
        <dbReference type="Proteomes" id="UP000030661"/>
    </source>
</evidence>
<dbReference type="PANTHER" id="PTHR43228:SF1">
    <property type="entry name" value="TWO-COMPONENT RESPONSE REGULATOR ARR22"/>
    <property type="match status" value="1"/>
</dbReference>
<accession>A0A081C7X1</accession>
<dbReference type="InterPro" id="IPR052048">
    <property type="entry name" value="ST_Response_Regulator"/>
</dbReference>
<protein>
    <submittedName>
        <fullName evidence="6">Response regulator receiver protein</fullName>
    </submittedName>
</protein>
<reference evidence="6 7" key="1">
    <citation type="journal article" date="2015" name="PeerJ">
        <title>First genomic representation of candidate bacterial phylum KSB3 points to enhanced environmental sensing as a trigger of wastewater bulking.</title>
        <authorList>
            <person name="Sekiguchi Y."/>
            <person name="Ohashi A."/>
            <person name="Parks D.H."/>
            <person name="Yamauchi T."/>
            <person name="Tyson G.W."/>
            <person name="Hugenholtz P."/>
        </authorList>
    </citation>
    <scope>NUCLEOTIDE SEQUENCE [LARGE SCALE GENOMIC DNA]</scope>
</reference>
<dbReference type="PROSITE" id="PS50110">
    <property type="entry name" value="RESPONSE_REGULATORY"/>
    <property type="match status" value="1"/>
</dbReference>
<dbReference type="SMART" id="SM00448">
    <property type="entry name" value="REC"/>
    <property type="match status" value="1"/>
</dbReference>
<feature type="domain" description="Response regulatory" evidence="5">
    <location>
        <begin position="8"/>
        <end position="122"/>
    </location>
</feature>
<feature type="modified residue" description="4-aspartylphosphate" evidence="4">
    <location>
        <position position="57"/>
    </location>
</feature>
<dbReference type="AlphaFoldDB" id="A0A081C7X1"/>
<evidence type="ECO:0000256" key="1">
    <source>
        <dbReference type="ARBA" id="ARBA00022553"/>
    </source>
</evidence>
<dbReference type="EMBL" id="DF820474">
    <property type="protein sequence ID" value="GAK60676.1"/>
    <property type="molecule type" value="Genomic_DNA"/>
</dbReference>
<gene>
    <name evidence="6" type="ORF">U27_00573</name>
</gene>
<dbReference type="STRING" id="1499967.U27_00573"/>
<keyword evidence="2" id="KW-0805">Transcription regulation</keyword>
<evidence type="ECO:0000313" key="6">
    <source>
        <dbReference type="EMBL" id="GAK60676.1"/>
    </source>
</evidence>
<dbReference type="GO" id="GO:0000160">
    <property type="term" value="P:phosphorelay signal transduction system"/>
    <property type="evidence" value="ECO:0007669"/>
    <property type="project" value="InterPro"/>
</dbReference>
<evidence type="ECO:0000256" key="4">
    <source>
        <dbReference type="PROSITE-ProRule" id="PRU00169"/>
    </source>
</evidence>
<keyword evidence="7" id="KW-1185">Reference proteome</keyword>
<organism evidence="6 7">
    <name type="scientific">Vecturithrix granuli</name>
    <dbReference type="NCBI Taxonomy" id="1499967"/>
    <lineage>
        <taxon>Bacteria</taxon>
        <taxon>Candidatus Moduliflexota</taxon>
        <taxon>Candidatus Vecturitrichia</taxon>
        <taxon>Candidatus Vecturitrichales</taxon>
        <taxon>Candidatus Vecturitrichaceae</taxon>
        <taxon>Candidatus Vecturithrix</taxon>
    </lineage>
</organism>
<dbReference type="HOGENOM" id="CLU_000445_69_8_0"/>
<dbReference type="Gene3D" id="3.40.50.2300">
    <property type="match status" value="1"/>
</dbReference>
<dbReference type="Proteomes" id="UP000030661">
    <property type="component" value="Unassembled WGS sequence"/>
</dbReference>
<dbReference type="FunFam" id="3.40.50.2300:FF:000018">
    <property type="entry name" value="DNA-binding transcriptional regulator NtrC"/>
    <property type="match status" value="1"/>
</dbReference>
<evidence type="ECO:0000256" key="3">
    <source>
        <dbReference type="ARBA" id="ARBA00023163"/>
    </source>
</evidence>
<dbReference type="SUPFAM" id="SSF52172">
    <property type="entry name" value="CheY-like"/>
    <property type="match status" value="1"/>
</dbReference>
<dbReference type="Pfam" id="PF00072">
    <property type="entry name" value="Response_reg"/>
    <property type="match status" value="1"/>
</dbReference>
<dbReference type="PANTHER" id="PTHR43228">
    <property type="entry name" value="TWO-COMPONENT RESPONSE REGULATOR"/>
    <property type="match status" value="1"/>
</dbReference>